<dbReference type="EnsemblPlants" id="TuG1812S0000114400.01.T01">
    <property type="protein sequence ID" value="TuG1812S0000114400.01.T01.s_cds19532"/>
    <property type="gene ID" value="TuG1812S0000114400.01"/>
</dbReference>
<accession>A0A8R7R9N2</accession>
<protein>
    <submittedName>
        <fullName evidence="2">Uncharacterized protein</fullName>
    </submittedName>
</protein>
<organism evidence="2 3">
    <name type="scientific">Triticum urartu</name>
    <name type="common">Red wild einkorn</name>
    <name type="synonym">Crithodium urartu</name>
    <dbReference type="NCBI Taxonomy" id="4572"/>
    <lineage>
        <taxon>Eukaryota</taxon>
        <taxon>Viridiplantae</taxon>
        <taxon>Streptophyta</taxon>
        <taxon>Embryophyta</taxon>
        <taxon>Tracheophyta</taxon>
        <taxon>Spermatophyta</taxon>
        <taxon>Magnoliopsida</taxon>
        <taxon>Liliopsida</taxon>
        <taxon>Poales</taxon>
        <taxon>Poaceae</taxon>
        <taxon>BOP clade</taxon>
        <taxon>Pooideae</taxon>
        <taxon>Triticodae</taxon>
        <taxon>Triticeae</taxon>
        <taxon>Triticinae</taxon>
        <taxon>Triticum</taxon>
    </lineage>
</organism>
<feature type="compositionally biased region" description="Basic and acidic residues" evidence="1">
    <location>
        <begin position="35"/>
        <end position="63"/>
    </location>
</feature>
<evidence type="ECO:0000313" key="3">
    <source>
        <dbReference type="Proteomes" id="UP000015106"/>
    </source>
</evidence>
<reference evidence="3" key="1">
    <citation type="journal article" date="2013" name="Nature">
        <title>Draft genome of the wheat A-genome progenitor Triticum urartu.</title>
        <authorList>
            <person name="Ling H.Q."/>
            <person name="Zhao S."/>
            <person name="Liu D."/>
            <person name="Wang J."/>
            <person name="Sun H."/>
            <person name="Zhang C."/>
            <person name="Fan H."/>
            <person name="Li D."/>
            <person name="Dong L."/>
            <person name="Tao Y."/>
            <person name="Gao C."/>
            <person name="Wu H."/>
            <person name="Li Y."/>
            <person name="Cui Y."/>
            <person name="Guo X."/>
            <person name="Zheng S."/>
            <person name="Wang B."/>
            <person name="Yu K."/>
            <person name="Liang Q."/>
            <person name="Yang W."/>
            <person name="Lou X."/>
            <person name="Chen J."/>
            <person name="Feng M."/>
            <person name="Jian J."/>
            <person name="Zhang X."/>
            <person name="Luo G."/>
            <person name="Jiang Y."/>
            <person name="Liu J."/>
            <person name="Wang Z."/>
            <person name="Sha Y."/>
            <person name="Zhang B."/>
            <person name="Wu H."/>
            <person name="Tang D."/>
            <person name="Shen Q."/>
            <person name="Xue P."/>
            <person name="Zou S."/>
            <person name="Wang X."/>
            <person name="Liu X."/>
            <person name="Wang F."/>
            <person name="Yang Y."/>
            <person name="An X."/>
            <person name="Dong Z."/>
            <person name="Zhang K."/>
            <person name="Zhang X."/>
            <person name="Luo M.C."/>
            <person name="Dvorak J."/>
            <person name="Tong Y."/>
            <person name="Wang J."/>
            <person name="Yang H."/>
            <person name="Li Z."/>
            <person name="Wang D."/>
            <person name="Zhang A."/>
            <person name="Wang J."/>
        </authorList>
    </citation>
    <scope>NUCLEOTIDE SEQUENCE</scope>
    <source>
        <strain evidence="3">cv. G1812</strain>
    </source>
</reference>
<feature type="region of interest" description="Disordered" evidence="1">
    <location>
        <begin position="261"/>
        <end position="305"/>
    </location>
</feature>
<sequence>MQPQVVLHLRRDPERLRHVQFHRAAGELPVEMEEEARQRELNDGEPERDPGAHPPTRAERQELEVCPPEVQRRRGPLLEPLRPELLGVRAEGRRVPADGPRVDQHHGALGHVVPEDAGGLAALPREHQRHRRVQPERLLDHQPQVRQLLKGLLPDVALPGERAAHLRLRSPERCGFPHQLRHGPLQRRRRGLAPGSEEIPHHGTDGPDVERRGTAAVQKHVQDVLLFLPADAGRLPRAFLLDDAVHDPGHLLGCRLHLARPPAERAREARRREQVGEAEPGGQPEALLQARQEGVAARQPSGDND</sequence>
<keyword evidence="3" id="KW-1185">Reference proteome</keyword>
<feature type="compositionally biased region" description="Basic and acidic residues" evidence="1">
    <location>
        <begin position="262"/>
        <end position="275"/>
    </location>
</feature>
<dbReference type="Proteomes" id="UP000015106">
    <property type="component" value="Unassembled WGS sequence"/>
</dbReference>
<feature type="region of interest" description="Disordered" evidence="1">
    <location>
        <begin position="24"/>
        <end position="71"/>
    </location>
</feature>
<feature type="region of interest" description="Disordered" evidence="1">
    <location>
        <begin position="174"/>
        <end position="210"/>
    </location>
</feature>
<proteinExistence type="predicted"/>
<dbReference type="Gramene" id="TuG1812S0000114400.01.T01">
    <property type="protein sequence ID" value="TuG1812S0000114400.01.T01.s_cds19532"/>
    <property type="gene ID" value="TuG1812S0000114400.01"/>
</dbReference>
<name>A0A8R7R9N2_TRIUA</name>
<evidence type="ECO:0000256" key="1">
    <source>
        <dbReference type="SAM" id="MobiDB-lite"/>
    </source>
</evidence>
<feature type="compositionally biased region" description="Basic residues" evidence="1">
    <location>
        <begin position="179"/>
        <end position="191"/>
    </location>
</feature>
<reference evidence="2" key="2">
    <citation type="submission" date="2022-06" db="UniProtKB">
        <authorList>
            <consortium name="EnsemblPlants"/>
        </authorList>
    </citation>
    <scope>IDENTIFICATION</scope>
</reference>
<dbReference type="AlphaFoldDB" id="A0A8R7R9N2"/>
<feature type="compositionally biased region" description="Basic and acidic residues" evidence="1">
    <location>
        <begin position="198"/>
        <end position="210"/>
    </location>
</feature>
<evidence type="ECO:0000313" key="2">
    <source>
        <dbReference type="EnsemblPlants" id="TuG1812S0000114400.01.T01.s_cds19532"/>
    </source>
</evidence>